<proteinExistence type="predicted"/>
<dbReference type="RefSeq" id="WP_190048927.1">
    <property type="nucleotide sequence ID" value="NZ_BMWC01000001.1"/>
</dbReference>
<sequence length="736" mass="78858">MSADNAAPAGPAPGGAQPGQPGNVKPAAGAQRADQAPQPDQAAAGPDQNDVIGAAADALAEDGLPGTSAAASRVYRASSHGSGNLFSGTFESITVLGMPEAAGQLRAGPLPADELRTLRRVFQEPEEYGAWKARLRSDRLIVLCGQPGTGRAYTALSLLDDVTRGHVSRLDPRSDLAELEESQIEPGHGYALEPADSGLPDETGLDRLCELLGKQESYAVLLATPEPGDVLSRRGRYYCRHTPASAADVVDGHLATELEEDPGDLYERARELATDAAVLEATGLDELLPAEAKRFAALLARQVRGDLTHDELLARCRRFAEEQAADWFAGGALAESPQRLRDAAYRIAVAVLGRASLSAVAEAAEILAWELAVTADPEANPGRPLFSDGVDARLASARAVADTGVEQVGDEDVPVRTVRFRGEALGPAVLGHLWQHRHNVRGPVLRWLAGLCEDSRPQVWVRAAMAAGLLCGLDCSHTVQELVQPMAQAPQARRRLFAATVLDVAVTTPEVGTAVRALVRHWATQGDEHLRWTAGAVLGRGRATATVADTLDLLGRIGVWEDGTLRAAAGVQVAHLAGAHCDPLVLRRIRAWLSDARRPQQDLGLQSTVFLASVSATDLWNQHPDLADRGDWPLMLALAEARPELARELAGLLWTALQTGRSYEAALDTVSDWLRRSADQPWASRLESFLPLLVHGQDDRDRLLALLKELSEDPDQPLNDQQVRRFHTAVQGAGTR</sequence>
<evidence type="ECO:0000313" key="3">
    <source>
        <dbReference type="Proteomes" id="UP000617743"/>
    </source>
</evidence>
<keyword evidence="3" id="KW-1185">Reference proteome</keyword>
<dbReference type="Proteomes" id="UP000617743">
    <property type="component" value="Unassembled WGS sequence"/>
</dbReference>
<feature type="region of interest" description="Disordered" evidence="1">
    <location>
        <begin position="1"/>
        <end position="48"/>
    </location>
</feature>
<gene>
    <name evidence="2" type="ORF">GCM10010383_10910</name>
</gene>
<feature type="compositionally biased region" description="Low complexity" evidence="1">
    <location>
        <begin position="18"/>
        <end position="48"/>
    </location>
</feature>
<evidence type="ECO:0000313" key="2">
    <source>
        <dbReference type="EMBL" id="GGW83932.1"/>
    </source>
</evidence>
<name>A0ABQ2WY40_9ACTN</name>
<organism evidence="2 3">
    <name type="scientific">Streptomyces lomondensis</name>
    <dbReference type="NCBI Taxonomy" id="68229"/>
    <lineage>
        <taxon>Bacteria</taxon>
        <taxon>Bacillati</taxon>
        <taxon>Actinomycetota</taxon>
        <taxon>Actinomycetes</taxon>
        <taxon>Kitasatosporales</taxon>
        <taxon>Streptomycetaceae</taxon>
        <taxon>Streptomyces</taxon>
    </lineage>
</organism>
<accession>A0ABQ2WY40</accession>
<dbReference type="EMBL" id="BMWC01000001">
    <property type="protein sequence ID" value="GGW83932.1"/>
    <property type="molecule type" value="Genomic_DNA"/>
</dbReference>
<feature type="compositionally biased region" description="Low complexity" evidence="1">
    <location>
        <begin position="1"/>
        <end position="11"/>
    </location>
</feature>
<evidence type="ECO:0000256" key="1">
    <source>
        <dbReference type="SAM" id="MobiDB-lite"/>
    </source>
</evidence>
<comment type="caution">
    <text evidence="2">The sequence shown here is derived from an EMBL/GenBank/DDBJ whole genome shotgun (WGS) entry which is preliminary data.</text>
</comment>
<reference evidence="3" key="1">
    <citation type="journal article" date="2019" name="Int. J. Syst. Evol. Microbiol.">
        <title>The Global Catalogue of Microorganisms (GCM) 10K type strain sequencing project: providing services to taxonomists for standard genome sequencing and annotation.</title>
        <authorList>
            <consortium name="The Broad Institute Genomics Platform"/>
            <consortium name="The Broad Institute Genome Sequencing Center for Infectious Disease"/>
            <person name="Wu L."/>
            <person name="Ma J."/>
        </authorList>
    </citation>
    <scope>NUCLEOTIDE SEQUENCE [LARGE SCALE GENOMIC DNA]</scope>
    <source>
        <strain evidence="3">JCM 4866</strain>
    </source>
</reference>
<protein>
    <submittedName>
        <fullName evidence="2">Uncharacterized protein</fullName>
    </submittedName>
</protein>